<evidence type="ECO:0000256" key="1">
    <source>
        <dbReference type="SAM" id="MobiDB-lite"/>
    </source>
</evidence>
<evidence type="ECO:0000313" key="2">
    <source>
        <dbReference type="EMBL" id="GAV08678.1"/>
    </source>
</evidence>
<keyword evidence="3" id="KW-1185">Reference proteome</keyword>
<gene>
    <name evidence="2" type="primary">RvY_18337-1</name>
    <name evidence="2" type="synonym">RvY_18337.1</name>
    <name evidence="2" type="ORF">RvY_18337</name>
</gene>
<organism evidence="2 3">
    <name type="scientific">Ramazzottius varieornatus</name>
    <name type="common">Water bear</name>
    <name type="synonym">Tardigrade</name>
    <dbReference type="NCBI Taxonomy" id="947166"/>
    <lineage>
        <taxon>Eukaryota</taxon>
        <taxon>Metazoa</taxon>
        <taxon>Ecdysozoa</taxon>
        <taxon>Tardigrada</taxon>
        <taxon>Eutardigrada</taxon>
        <taxon>Parachela</taxon>
        <taxon>Hypsibioidea</taxon>
        <taxon>Ramazzottiidae</taxon>
        <taxon>Ramazzottius</taxon>
    </lineage>
</organism>
<dbReference type="Proteomes" id="UP000186922">
    <property type="component" value="Unassembled WGS sequence"/>
</dbReference>
<dbReference type="AlphaFoldDB" id="A0A1D1W8Q4"/>
<proteinExistence type="predicted"/>
<sequence>MEESGRLRDRKLTAMDKDTLDPSVQHPRKIQKSGDRPDAGRSALADPLQTAGEWKLVLCHVRGRMKFRDIVKFFKDIELKGVVQEVVYGRRKAIEVLFRCKVDMKMALGEYHLPKLHGHQFFLKLPKDALDELDKTEYFWNVLPLHVKDQVFSNLTPFSAGRTLTRVCHEWKGSLHRAKGRYPGLYVEEDISTEKKCLSSALFNPDQLEGPQPPERSYPAGVMFSVCHHT</sequence>
<protein>
    <submittedName>
        <fullName evidence="2">Uncharacterized protein</fullName>
    </submittedName>
</protein>
<feature type="region of interest" description="Disordered" evidence="1">
    <location>
        <begin position="1"/>
        <end position="43"/>
    </location>
</feature>
<accession>A0A1D1W8Q4</accession>
<feature type="compositionally biased region" description="Basic and acidic residues" evidence="1">
    <location>
        <begin position="1"/>
        <end position="20"/>
    </location>
</feature>
<evidence type="ECO:0000313" key="3">
    <source>
        <dbReference type="Proteomes" id="UP000186922"/>
    </source>
</evidence>
<reference evidence="2 3" key="1">
    <citation type="journal article" date="2016" name="Nat. Commun.">
        <title>Extremotolerant tardigrade genome and improved radiotolerance of human cultured cells by tardigrade-unique protein.</title>
        <authorList>
            <person name="Hashimoto T."/>
            <person name="Horikawa D.D."/>
            <person name="Saito Y."/>
            <person name="Kuwahara H."/>
            <person name="Kozuka-Hata H."/>
            <person name="Shin-I T."/>
            <person name="Minakuchi Y."/>
            <person name="Ohishi K."/>
            <person name="Motoyama A."/>
            <person name="Aizu T."/>
            <person name="Enomoto A."/>
            <person name="Kondo K."/>
            <person name="Tanaka S."/>
            <person name="Hara Y."/>
            <person name="Koshikawa S."/>
            <person name="Sagara H."/>
            <person name="Miura T."/>
            <person name="Yokobori S."/>
            <person name="Miyagawa K."/>
            <person name="Suzuki Y."/>
            <person name="Kubo T."/>
            <person name="Oyama M."/>
            <person name="Kohara Y."/>
            <person name="Fujiyama A."/>
            <person name="Arakawa K."/>
            <person name="Katayama T."/>
            <person name="Toyoda A."/>
            <person name="Kunieda T."/>
        </authorList>
    </citation>
    <scope>NUCLEOTIDE SEQUENCE [LARGE SCALE GENOMIC DNA]</scope>
    <source>
        <strain evidence="2 3">YOKOZUNA-1</strain>
    </source>
</reference>
<dbReference type="EMBL" id="BDGG01000018">
    <property type="protein sequence ID" value="GAV08678.1"/>
    <property type="molecule type" value="Genomic_DNA"/>
</dbReference>
<name>A0A1D1W8Q4_RAMVA</name>
<comment type="caution">
    <text evidence="2">The sequence shown here is derived from an EMBL/GenBank/DDBJ whole genome shotgun (WGS) entry which is preliminary data.</text>
</comment>